<keyword evidence="3" id="KW-1185">Reference proteome</keyword>
<feature type="transmembrane region" description="Helical" evidence="1">
    <location>
        <begin position="115"/>
        <end position="136"/>
    </location>
</feature>
<comment type="caution">
    <text evidence="2">The sequence shown here is derived from an EMBL/GenBank/DDBJ whole genome shotgun (WGS) entry which is preliminary data.</text>
</comment>
<evidence type="ECO:0000256" key="1">
    <source>
        <dbReference type="SAM" id="Phobius"/>
    </source>
</evidence>
<keyword evidence="1" id="KW-0472">Membrane</keyword>
<feature type="transmembrane region" description="Helical" evidence="1">
    <location>
        <begin position="157"/>
        <end position="176"/>
    </location>
</feature>
<evidence type="ECO:0000313" key="2">
    <source>
        <dbReference type="EMBL" id="ORY88290.1"/>
    </source>
</evidence>
<keyword evidence="1" id="KW-1133">Transmembrane helix</keyword>
<dbReference type="AlphaFoldDB" id="A0A1Y2FW95"/>
<organism evidence="2 3">
    <name type="scientific">Leucosporidium creatinivorum</name>
    <dbReference type="NCBI Taxonomy" id="106004"/>
    <lineage>
        <taxon>Eukaryota</taxon>
        <taxon>Fungi</taxon>
        <taxon>Dikarya</taxon>
        <taxon>Basidiomycota</taxon>
        <taxon>Pucciniomycotina</taxon>
        <taxon>Microbotryomycetes</taxon>
        <taxon>Leucosporidiales</taxon>
        <taxon>Leucosporidium</taxon>
    </lineage>
</organism>
<keyword evidence="1" id="KW-0812">Transmembrane</keyword>
<protein>
    <submittedName>
        <fullName evidence="2">Uncharacterized protein</fullName>
    </submittedName>
</protein>
<reference evidence="2 3" key="1">
    <citation type="submission" date="2016-07" db="EMBL/GenBank/DDBJ databases">
        <title>Pervasive Adenine N6-methylation of Active Genes in Fungi.</title>
        <authorList>
            <consortium name="DOE Joint Genome Institute"/>
            <person name="Mondo S.J."/>
            <person name="Dannebaum R.O."/>
            <person name="Kuo R.C."/>
            <person name="Labutti K."/>
            <person name="Haridas S."/>
            <person name="Kuo A."/>
            <person name="Salamov A."/>
            <person name="Ahrendt S.R."/>
            <person name="Lipzen A."/>
            <person name="Sullivan W."/>
            <person name="Andreopoulos W.B."/>
            <person name="Clum A."/>
            <person name="Lindquist E."/>
            <person name="Daum C."/>
            <person name="Ramamoorthy G.K."/>
            <person name="Gryganskyi A."/>
            <person name="Culley D."/>
            <person name="Magnuson J.K."/>
            <person name="James T.Y."/>
            <person name="O'Malley M.A."/>
            <person name="Stajich J.E."/>
            <person name="Spatafora J.W."/>
            <person name="Visel A."/>
            <person name="Grigoriev I.V."/>
        </authorList>
    </citation>
    <scope>NUCLEOTIDE SEQUENCE [LARGE SCALE GENOMIC DNA]</scope>
    <source>
        <strain evidence="2 3">62-1032</strain>
    </source>
</reference>
<name>A0A1Y2FW95_9BASI</name>
<proteinExistence type="predicted"/>
<feature type="transmembrane region" description="Helical" evidence="1">
    <location>
        <begin position="83"/>
        <end position="103"/>
    </location>
</feature>
<dbReference type="EMBL" id="MCGR01000011">
    <property type="protein sequence ID" value="ORY88290.1"/>
    <property type="molecule type" value="Genomic_DNA"/>
</dbReference>
<sequence length="191" mass="21148">MYTPSPAFARSSEPPRGLELRRPFASFPPPLSLCTHISMSSPISTDPAPTKGPLGPKEPPLMTPEELQAFINRSPKHKKIVKLYVPILVMGGVSTLFTAVVIGTSCSWGVEVVRAHKWLIFHYTCIGALALSHAIFCWRFRVDIENLEDPSQFQIDIGRIIITATVQAALLIYVFIKLKTVADATTFELGW</sequence>
<evidence type="ECO:0000313" key="3">
    <source>
        <dbReference type="Proteomes" id="UP000193467"/>
    </source>
</evidence>
<dbReference type="Proteomes" id="UP000193467">
    <property type="component" value="Unassembled WGS sequence"/>
</dbReference>
<dbReference type="InParanoid" id="A0A1Y2FW95"/>
<gene>
    <name evidence="2" type="ORF">BCR35DRAFT_23731</name>
</gene>
<accession>A0A1Y2FW95</accession>